<organism evidence="13 14">
    <name type="scientific">Azoarcus taiwanensis</name>
    <dbReference type="NCBI Taxonomy" id="666964"/>
    <lineage>
        <taxon>Bacteria</taxon>
        <taxon>Pseudomonadati</taxon>
        <taxon>Pseudomonadota</taxon>
        <taxon>Betaproteobacteria</taxon>
        <taxon>Rhodocyclales</taxon>
        <taxon>Zoogloeaceae</taxon>
        <taxon>Azoarcus</taxon>
    </lineage>
</organism>
<evidence type="ECO:0000256" key="7">
    <source>
        <dbReference type="ARBA" id="ARBA00023239"/>
    </source>
</evidence>
<dbReference type="Proteomes" id="UP000599523">
    <property type="component" value="Unassembled WGS sequence"/>
</dbReference>
<dbReference type="PROSITE" id="PS01029">
    <property type="entry name" value="DEHYDROQUINASE_II"/>
    <property type="match status" value="1"/>
</dbReference>
<keyword evidence="12" id="KW-0812">Transmembrane</keyword>
<name>A0A972F703_9RHOO</name>
<dbReference type="PIRSF" id="PIRSF001399">
    <property type="entry name" value="DHquinase_II"/>
    <property type="match status" value="1"/>
</dbReference>
<dbReference type="GO" id="GO:0008652">
    <property type="term" value="P:amino acid biosynthetic process"/>
    <property type="evidence" value="ECO:0007669"/>
    <property type="project" value="UniProtKB-KW"/>
</dbReference>
<evidence type="ECO:0000256" key="10">
    <source>
        <dbReference type="PIRSR" id="PIRSR001399-2"/>
    </source>
</evidence>
<dbReference type="PANTHER" id="PTHR21272:SF3">
    <property type="entry name" value="CATABOLIC 3-DEHYDROQUINASE"/>
    <property type="match status" value="1"/>
</dbReference>
<feature type="binding site" evidence="8 10">
    <location>
        <position position="128"/>
    </location>
    <ligand>
        <name>substrate</name>
    </ligand>
</feature>
<feature type="binding site" evidence="8 10">
    <location>
        <begin position="118"/>
        <end position="119"/>
    </location>
    <ligand>
        <name>substrate</name>
    </ligand>
</feature>
<feature type="active site" description="Proton acceptor" evidence="8 9">
    <location>
        <position position="39"/>
    </location>
</feature>
<reference evidence="13" key="1">
    <citation type="submission" date="2019-12" db="EMBL/GenBank/DDBJ databases">
        <title>Comparative genomics gives insights into the taxonomy of the Azoarcus-Aromatoleum group and reveals separate origins of nif in the plant-associated Azoarcus and non-plant-associated Aromatoleum sub-groups.</title>
        <authorList>
            <person name="Lafos M."/>
            <person name="Maluk M."/>
            <person name="Batista M."/>
            <person name="Junghare M."/>
            <person name="Carmona M."/>
            <person name="Faoro H."/>
            <person name="Cruz L.M."/>
            <person name="Battistoni F."/>
            <person name="De Souza E."/>
            <person name="Pedrosa F."/>
            <person name="Chen W.-M."/>
            <person name="Poole P.S."/>
            <person name="Dixon R.A."/>
            <person name="James E.K."/>
        </authorList>
    </citation>
    <scope>NUCLEOTIDE SEQUENCE</scope>
    <source>
        <strain evidence="13">NSC3</strain>
    </source>
</reference>
<dbReference type="RefSeq" id="WP_168987530.1">
    <property type="nucleotide sequence ID" value="NZ_CAWPHM010000244.1"/>
</dbReference>
<evidence type="ECO:0000313" key="13">
    <source>
        <dbReference type="EMBL" id="NMG02749.1"/>
    </source>
</evidence>
<keyword evidence="12" id="KW-1133">Transmembrane helix</keyword>
<dbReference type="NCBIfam" id="TIGR01088">
    <property type="entry name" value="aroQ"/>
    <property type="match status" value="1"/>
</dbReference>
<dbReference type="GO" id="GO:0019631">
    <property type="term" value="P:quinate catabolic process"/>
    <property type="evidence" value="ECO:0007669"/>
    <property type="project" value="TreeGrafter"/>
</dbReference>
<dbReference type="Gene3D" id="3.40.50.9100">
    <property type="entry name" value="Dehydroquinase, class II"/>
    <property type="match status" value="1"/>
</dbReference>
<protein>
    <recommendedName>
        <fullName evidence="6 8">3-dehydroquinate dehydratase</fullName>
        <shortName evidence="8">3-dehydroquinase</shortName>
        <ecNumber evidence="6 8">4.2.1.10</ecNumber>
    </recommendedName>
    <alternativeName>
        <fullName evidence="8">Type II DHQase</fullName>
    </alternativeName>
</protein>
<evidence type="ECO:0000313" key="14">
    <source>
        <dbReference type="Proteomes" id="UP000599523"/>
    </source>
</evidence>
<evidence type="ECO:0000256" key="1">
    <source>
        <dbReference type="ARBA" id="ARBA00001864"/>
    </source>
</evidence>
<dbReference type="CDD" id="cd00466">
    <property type="entry name" value="DHQase_II"/>
    <property type="match status" value="1"/>
</dbReference>
<keyword evidence="8" id="KW-0057">Aromatic amino acid biosynthesis</keyword>
<sequence length="164" mass="17767">MKRSKSNKSSSSTPLPTARILVLHGPNLNLLGTREPEIYGRTTLADVHSAMEARGHADGVQVESFQSNHEGQLIDRVQAAAAEGVDFIIINPAAYTHTSVALRDALAAVAIPFIEVHLSNVHAREGFRHHSYFSDRAVGVICGLGAYGYMAALEYALTRLREMG</sequence>
<dbReference type="InterPro" id="IPR036441">
    <property type="entry name" value="DHquinase_II_sf"/>
</dbReference>
<feature type="binding site" evidence="8 10">
    <location>
        <position position="97"/>
    </location>
    <ligand>
        <name>substrate</name>
    </ligand>
</feature>
<dbReference type="Pfam" id="PF01220">
    <property type="entry name" value="DHquinase_II"/>
    <property type="match status" value="1"/>
</dbReference>
<dbReference type="InterPro" id="IPR001874">
    <property type="entry name" value="DHquinase_II"/>
</dbReference>
<dbReference type="NCBIfam" id="NF003804">
    <property type="entry name" value="PRK05395.1-1"/>
    <property type="match status" value="1"/>
</dbReference>
<dbReference type="InterPro" id="IPR018509">
    <property type="entry name" value="DHquinase_II_CS"/>
</dbReference>
<evidence type="ECO:0000256" key="12">
    <source>
        <dbReference type="SAM" id="Phobius"/>
    </source>
</evidence>
<comment type="pathway">
    <text evidence="3 8">Metabolic intermediate biosynthesis; chorismate biosynthesis; chorismate from D-erythrose 4-phosphate and phosphoenolpyruvate: step 3/7.</text>
</comment>
<dbReference type="HAMAP" id="MF_00169">
    <property type="entry name" value="AroQ"/>
    <property type="match status" value="1"/>
</dbReference>
<evidence type="ECO:0000256" key="2">
    <source>
        <dbReference type="ARBA" id="ARBA00003924"/>
    </source>
</evidence>
<evidence type="ECO:0000256" key="8">
    <source>
        <dbReference type="HAMAP-Rule" id="MF_00169"/>
    </source>
</evidence>
<dbReference type="NCBIfam" id="NF003807">
    <property type="entry name" value="PRK05395.1-4"/>
    <property type="match status" value="1"/>
</dbReference>
<dbReference type="NCBIfam" id="NF003805">
    <property type="entry name" value="PRK05395.1-2"/>
    <property type="match status" value="1"/>
</dbReference>
<dbReference type="EC" id="4.2.1.10" evidence="6 8"/>
<keyword evidence="12" id="KW-0472">Membrane</keyword>
<dbReference type="GO" id="GO:0003855">
    <property type="term" value="F:3-dehydroquinate dehydratase activity"/>
    <property type="evidence" value="ECO:0007669"/>
    <property type="project" value="UniProtKB-UniRule"/>
</dbReference>
<keyword evidence="8" id="KW-0028">Amino-acid biosynthesis</keyword>
<dbReference type="NCBIfam" id="NF003806">
    <property type="entry name" value="PRK05395.1-3"/>
    <property type="match status" value="1"/>
</dbReference>
<evidence type="ECO:0000256" key="5">
    <source>
        <dbReference type="ARBA" id="ARBA00011193"/>
    </source>
</evidence>
<feature type="binding site" evidence="8 10">
    <location>
        <position position="91"/>
    </location>
    <ligand>
        <name>substrate</name>
    </ligand>
</feature>
<feature type="active site" description="Proton donor" evidence="8 9">
    <location>
        <position position="117"/>
    </location>
</feature>
<dbReference type="PANTHER" id="PTHR21272">
    <property type="entry name" value="CATABOLIC 3-DEHYDROQUINASE"/>
    <property type="match status" value="1"/>
</dbReference>
<evidence type="ECO:0000256" key="9">
    <source>
        <dbReference type="PIRSR" id="PIRSR001399-1"/>
    </source>
</evidence>
<comment type="similarity">
    <text evidence="4 8">Belongs to the type-II 3-dehydroquinase family.</text>
</comment>
<comment type="function">
    <text evidence="2 8">Catalyzes a trans-dehydration via an enolate intermediate.</text>
</comment>
<dbReference type="GO" id="GO:0009073">
    <property type="term" value="P:aromatic amino acid family biosynthetic process"/>
    <property type="evidence" value="ECO:0007669"/>
    <property type="project" value="UniProtKB-KW"/>
</dbReference>
<comment type="catalytic activity">
    <reaction evidence="1 8">
        <text>3-dehydroquinate = 3-dehydroshikimate + H2O</text>
        <dbReference type="Rhea" id="RHEA:21096"/>
        <dbReference type="ChEBI" id="CHEBI:15377"/>
        <dbReference type="ChEBI" id="CHEBI:16630"/>
        <dbReference type="ChEBI" id="CHEBI:32364"/>
        <dbReference type="EC" id="4.2.1.10"/>
    </reaction>
</comment>
<feature type="site" description="Transition state stabilizer" evidence="8 11">
    <location>
        <position position="34"/>
    </location>
</feature>
<accession>A0A972F703</accession>
<gene>
    <name evidence="8 13" type="primary">aroQ</name>
    <name evidence="13" type="ORF">GPA21_07170</name>
</gene>
<feature type="transmembrane region" description="Helical" evidence="12">
    <location>
        <begin position="137"/>
        <end position="157"/>
    </location>
</feature>
<dbReference type="SUPFAM" id="SSF52304">
    <property type="entry name" value="Type II 3-dehydroquinate dehydratase"/>
    <property type="match status" value="1"/>
</dbReference>
<dbReference type="GO" id="GO:0009423">
    <property type="term" value="P:chorismate biosynthetic process"/>
    <property type="evidence" value="ECO:0007669"/>
    <property type="project" value="UniProtKB-UniRule"/>
</dbReference>
<evidence type="ECO:0000256" key="11">
    <source>
        <dbReference type="PIRSR" id="PIRSR001399-3"/>
    </source>
</evidence>
<keyword evidence="7 8" id="KW-0456">Lyase</keyword>
<comment type="caution">
    <text evidence="13">The sequence shown here is derived from an EMBL/GenBank/DDBJ whole genome shotgun (WGS) entry which is preliminary data.</text>
</comment>
<feature type="binding site" evidence="8 10">
    <location>
        <position position="104"/>
    </location>
    <ligand>
        <name>substrate</name>
    </ligand>
</feature>
<comment type="subunit">
    <text evidence="5 8">Homododecamer.</text>
</comment>
<evidence type="ECO:0000256" key="4">
    <source>
        <dbReference type="ARBA" id="ARBA00011037"/>
    </source>
</evidence>
<keyword evidence="14" id="KW-1185">Reference proteome</keyword>
<dbReference type="EMBL" id="WTVM01000031">
    <property type="protein sequence ID" value="NMG02749.1"/>
    <property type="molecule type" value="Genomic_DNA"/>
</dbReference>
<dbReference type="AlphaFoldDB" id="A0A972F703"/>
<proteinExistence type="inferred from homology"/>
<evidence type="ECO:0000256" key="3">
    <source>
        <dbReference type="ARBA" id="ARBA00004902"/>
    </source>
</evidence>
<evidence type="ECO:0000256" key="6">
    <source>
        <dbReference type="ARBA" id="ARBA00012060"/>
    </source>
</evidence>